<proteinExistence type="predicted"/>
<dbReference type="SUPFAM" id="SSF160059">
    <property type="entry name" value="PriA/YqbF domain"/>
    <property type="match status" value="1"/>
</dbReference>
<reference evidence="1 2" key="1">
    <citation type="submission" date="2012-02" db="EMBL/GenBank/DDBJ databases">
        <title>Shotgun genome sequence of Phaeospirillum photometricum DSM 122.</title>
        <authorList>
            <person name="Duquesne K."/>
            <person name="Sturgis J."/>
        </authorList>
    </citation>
    <scope>NUCLEOTIDE SEQUENCE [LARGE SCALE GENOMIC DNA]</scope>
    <source>
        <strain evidence="2">DSM122</strain>
    </source>
</reference>
<gene>
    <name evidence="1" type="ORF">RSPPHO_02644</name>
</gene>
<dbReference type="AlphaFoldDB" id="H6SND9"/>
<dbReference type="HOGENOM" id="CLU_2791272_0_0_5"/>
<accession>H6SND9</accession>
<dbReference type="RefSeq" id="WP_014415901.1">
    <property type="nucleotide sequence ID" value="NC_017059.1"/>
</dbReference>
<evidence type="ECO:0000313" key="1">
    <source>
        <dbReference type="EMBL" id="CCG09270.1"/>
    </source>
</evidence>
<organism evidence="1 2">
    <name type="scientific">Pararhodospirillum photometricum DSM 122</name>
    <dbReference type="NCBI Taxonomy" id="1150469"/>
    <lineage>
        <taxon>Bacteria</taxon>
        <taxon>Pseudomonadati</taxon>
        <taxon>Pseudomonadota</taxon>
        <taxon>Alphaproteobacteria</taxon>
        <taxon>Rhodospirillales</taxon>
        <taxon>Rhodospirillaceae</taxon>
        <taxon>Pararhodospirillum</taxon>
    </lineage>
</organism>
<dbReference type="Proteomes" id="UP000033220">
    <property type="component" value="Chromosome DSM 122"/>
</dbReference>
<keyword evidence="2" id="KW-1185">Reference proteome</keyword>
<sequence length="68" mass="7170">MAGLIRVSARRAGFRRGGRAWGLAPTEVDAATMTPSQLAALEAEPMLVVERLAEADGNPKQPKPGKEA</sequence>
<evidence type="ECO:0000313" key="2">
    <source>
        <dbReference type="Proteomes" id="UP000033220"/>
    </source>
</evidence>
<dbReference type="KEGG" id="rpm:RSPPHO_02644"/>
<dbReference type="EMBL" id="HE663493">
    <property type="protein sequence ID" value="CCG09270.1"/>
    <property type="molecule type" value="Genomic_DNA"/>
</dbReference>
<protein>
    <submittedName>
        <fullName evidence="1">Uncharacterized protein</fullName>
    </submittedName>
</protein>
<dbReference type="PATRIC" id="fig|1150469.3.peg.3007"/>
<name>H6SND9_PARPM</name>
<dbReference type="Gene3D" id="3.40.5.80">
    <property type="match status" value="1"/>
</dbReference>
<dbReference type="STRING" id="1150469.RSPPHO_02644"/>